<reference evidence="1" key="1">
    <citation type="submission" date="2021-01" db="EMBL/GenBank/DDBJ databases">
        <authorList>
            <person name="Li R."/>
            <person name="Bekaert M."/>
        </authorList>
    </citation>
    <scope>NUCLEOTIDE SEQUENCE</scope>
    <source>
        <strain evidence="1">Farmed</strain>
    </source>
</reference>
<dbReference type="OrthoDB" id="6158332at2759"/>
<comment type="caution">
    <text evidence="1">The sequence shown here is derived from an EMBL/GenBank/DDBJ whole genome shotgun (WGS) entry which is preliminary data.</text>
</comment>
<dbReference type="AlphaFoldDB" id="A0A812BLH8"/>
<organism evidence="1 2">
    <name type="scientific">Acanthosepion pharaonis</name>
    <name type="common">Pharaoh cuttlefish</name>
    <name type="synonym">Sepia pharaonis</name>
    <dbReference type="NCBI Taxonomy" id="158019"/>
    <lineage>
        <taxon>Eukaryota</taxon>
        <taxon>Metazoa</taxon>
        <taxon>Spiralia</taxon>
        <taxon>Lophotrochozoa</taxon>
        <taxon>Mollusca</taxon>
        <taxon>Cephalopoda</taxon>
        <taxon>Coleoidea</taxon>
        <taxon>Decapodiformes</taxon>
        <taxon>Sepiida</taxon>
        <taxon>Sepiina</taxon>
        <taxon>Sepiidae</taxon>
        <taxon>Acanthosepion</taxon>
    </lineage>
</organism>
<keyword evidence="2" id="KW-1185">Reference proteome</keyword>
<protein>
    <submittedName>
        <fullName evidence="1">Uncharacterized protein</fullName>
    </submittedName>
</protein>
<evidence type="ECO:0000313" key="1">
    <source>
        <dbReference type="EMBL" id="CAE1233321.1"/>
    </source>
</evidence>
<dbReference type="Proteomes" id="UP000597762">
    <property type="component" value="Unassembled WGS sequence"/>
</dbReference>
<accession>A0A812BLH8</accession>
<gene>
    <name evidence="1" type="ORF">SPHA_18909</name>
</gene>
<name>A0A812BLH8_ACAPH</name>
<dbReference type="EMBL" id="CAHIKZ030000683">
    <property type="protein sequence ID" value="CAE1233321.1"/>
    <property type="molecule type" value="Genomic_DNA"/>
</dbReference>
<proteinExistence type="predicted"/>
<sequence>MGHIMMDVENKDQKVDIKADMMASNDRADIDVTIKFPNQRKGMNLKTTVNLPKGDIIFSSTSEFSIDQDPQKTFKMSTKLMSERRGQHEMYTMQMDAGHDHTGFATEVIGRVSSSPEKYNADVEMGYLTLKRQQQKFAIRGEIHTLNREANLKVNICLILCLNLS</sequence>
<evidence type="ECO:0000313" key="2">
    <source>
        <dbReference type="Proteomes" id="UP000597762"/>
    </source>
</evidence>